<accession>A0A9R0IG18</accession>
<evidence type="ECO:0000256" key="7">
    <source>
        <dbReference type="ARBA" id="ARBA00022842"/>
    </source>
</evidence>
<dbReference type="GeneID" id="110787674"/>
<keyword evidence="12" id="KW-1185">Reference proteome</keyword>
<comment type="cofactor">
    <cofactor evidence="1">
        <name>Mn(2+)</name>
        <dbReference type="ChEBI" id="CHEBI:29035"/>
    </cofactor>
</comment>
<dbReference type="Proteomes" id="UP000813463">
    <property type="component" value="Chromosome 6"/>
</dbReference>
<dbReference type="GO" id="GO:0004722">
    <property type="term" value="F:protein serine/threonine phosphatase activity"/>
    <property type="evidence" value="ECO:0000318"/>
    <property type="project" value="GO_Central"/>
</dbReference>
<dbReference type="PANTHER" id="PTHR47992">
    <property type="entry name" value="PROTEIN PHOSPHATASE"/>
    <property type="match status" value="1"/>
</dbReference>
<name>A0A9R0IG18_SPIOL</name>
<dbReference type="GO" id="GO:1902531">
    <property type="term" value="P:regulation of intracellular signal transduction"/>
    <property type="evidence" value="ECO:0000318"/>
    <property type="project" value="GO_Central"/>
</dbReference>
<dbReference type="GO" id="GO:0005634">
    <property type="term" value="C:nucleus"/>
    <property type="evidence" value="ECO:0000318"/>
    <property type="project" value="GO_Central"/>
</dbReference>
<dbReference type="PROSITE" id="PS01032">
    <property type="entry name" value="PPM_1"/>
    <property type="match status" value="1"/>
</dbReference>
<dbReference type="RefSeq" id="XP_021848000.1">
    <property type="nucleotide sequence ID" value="XM_021992308.2"/>
</dbReference>
<dbReference type="SUPFAM" id="SSF81606">
    <property type="entry name" value="PP2C-like"/>
    <property type="match status" value="1"/>
</dbReference>
<comment type="cofactor">
    <cofactor evidence="2">
        <name>Mg(2+)</name>
        <dbReference type="ChEBI" id="CHEBI:18420"/>
    </cofactor>
</comment>
<dbReference type="InterPro" id="IPR036457">
    <property type="entry name" value="PPM-type-like_dom_sf"/>
</dbReference>
<evidence type="ECO:0000256" key="2">
    <source>
        <dbReference type="ARBA" id="ARBA00001946"/>
    </source>
</evidence>
<evidence type="ECO:0000256" key="8">
    <source>
        <dbReference type="ARBA" id="ARBA00022912"/>
    </source>
</evidence>
<dbReference type="OrthoDB" id="10264738at2759"/>
<dbReference type="Pfam" id="PF00481">
    <property type="entry name" value="PP2C"/>
    <property type="match status" value="1"/>
</dbReference>
<dbReference type="InterPro" id="IPR001932">
    <property type="entry name" value="PPM-type_phosphatase-like_dom"/>
</dbReference>
<dbReference type="EC" id="3.1.3.16" evidence="4"/>
<keyword evidence="8 10" id="KW-0904">Protein phosphatase</keyword>
<reference evidence="12" key="1">
    <citation type="journal article" date="2021" name="Nat. Commun.">
        <title>Genomic analyses provide insights into spinach domestication and the genetic basis of agronomic traits.</title>
        <authorList>
            <person name="Cai X."/>
            <person name="Sun X."/>
            <person name="Xu C."/>
            <person name="Sun H."/>
            <person name="Wang X."/>
            <person name="Ge C."/>
            <person name="Zhang Z."/>
            <person name="Wang Q."/>
            <person name="Fei Z."/>
            <person name="Jiao C."/>
            <person name="Wang Q."/>
        </authorList>
    </citation>
    <scope>NUCLEOTIDE SEQUENCE [LARGE SCALE GENOMIC DNA]</scope>
    <source>
        <strain evidence="12">cv. Varoflay</strain>
    </source>
</reference>
<reference evidence="13" key="2">
    <citation type="submission" date="2025-08" db="UniProtKB">
        <authorList>
            <consortium name="RefSeq"/>
        </authorList>
    </citation>
    <scope>IDENTIFICATION</scope>
    <source>
        <tissue evidence="13">Leaf</tissue>
    </source>
</reference>
<dbReference type="GO" id="GO:0046872">
    <property type="term" value="F:metal ion binding"/>
    <property type="evidence" value="ECO:0007669"/>
    <property type="project" value="UniProtKB-KW"/>
</dbReference>
<evidence type="ECO:0000313" key="13">
    <source>
        <dbReference type="RefSeq" id="XP_021848000.1"/>
    </source>
</evidence>
<evidence type="ECO:0000256" key="4">
    <source>
        <dbReference type="ARBA" id="ARBA00013081"/>
    </source>
</evidence>
<feature type="domain" description="PPM-type phosphatase" evidence="11">
    <location>
        <begin position="154"/>
        <end position="446"/>
    </location>
</feature>
<evidence type="ECO:0000256" key="1">
    <source>
        <dbReference type="ARBA" id="ARBA00001936"/>
    </source>
</evidence>
<keyword evidence="7" id="KW-0460">Magnesium</keyword>
<evidence type="ECO:0000256" key="10">
    <source>
        <dbReference type="RuleBase" id="RU003465"/>
    </source>
</evidence>
<dbReference type="CDD" id="cd00143">
    <property type="entry name" value="PP2Cc"/>
    <property type="match status" value="1"/>
</dbReference>
<sequence>MAEICCEVSITEGENNPVLSTVCESTSSRAARRRRMEIRRFKFVAGVPSTNNNININTSCNNSNTTDDDDDHSGIIDATKRPRIEFAGAPSSSSPKECIVSNAVESSVVSVDRVREMITSSDNNKKSSSEEESASTTSLYQNSVFNIDYNFVPKFGVASVCGRRRDMEDAIAVHPSFLQSENNSSDSTCSELHYFGVYDGHGCSHVATRCRERMHELVKEELVAVPEWKLAMERSFSRMDKEAIAWNEGVIGSCRCELQTPECDAVGSTAVVAIVTPGKIIVANCGDSRAVLCRKGKAFPLSSDHKPDRPDELNRIQEAGGRVIYWDGARVLGVLAMSRAIGDNYLKPYVSCEPEVTIMDRSVDDDCLILASDGLWDVVSNDTACGVARMCLRGKVPPTTTPEVEQITGVGEGMADKACTDASMLLTKLALARHSTDNVSVVVVNLRKDT</sequence>
<dbReference type="InterPro" id="IPR015655">
    <property type="entry name" value="PP2C"/>
</dbReference>
<evidence type="ECO:0000256" key="6">
    <source>
        <dbReference type="ARBA" id="ARBA00022801"/>
    </source>
</evidence>
<dbReference type="PROSITE" id="PS51746">
    <property type="entry name" value="PPM_2"/>
    <property type="match status" value="1"/>
</dbReference>
<evidence type="ECO:0000256" key="9">
    <source>
        <dbReference type="ARBA" id="ARBA00023211"/>
    </source>
</evidence>
<dbReference type="InterPro" id="IPR000222">
    <property type="entry name" value="PP2C_BS"/>
</dbReference>
<keyword evidence="5" id="KW-0479">Metal-binding</keyword>
<proteinExistence type="inferred from homology"/>
<comment type="similarity">
    <text evidence="3 10">Belongs to the PP2C family.</text>
</comment>
<dbReference type="SMART" id="SM00332">
    <property type="entry name" value="PP2Cc"/>
    <property type="match status" value="1"/>
</dbReference>
<dbReference type="Gene3D" id="3.60.40.10">
    <property type="entry name" value="PPM-type phosphatase domain"/>
    <property type="match status" value="1"/>
</dbReference>
<gene>
    <name evidence="13" type="primary">LOC110787674</name>
</gene>
<dbReference type="KEGG" id="soe:110787674"/>
<dbReference type="AlphaFoldDB" id="A0A9R0IG18"/>
<dbReference type="FunFam" id="3.60.40.10:FF:000065">
    <property type="entry name" value="Protein phosphatase 2C 37"/>
    <property type="match status" value="1"/>
</dbReference>
<protein>
    <recommendedName>
        <fullName evidence="4">protein-serine/threonine phosphatase</fullName>
        <ecNumber evidence="4">3.1.3.16</ecNumber>
    </recommendedName>
</protein>
<keyword evidence="6 10" id="KW-0378">Hydrolase</keyword>
<dbReference type="GO" id="GO:0009788">
    <property type="term" value="P:negative regulation of abscisic acid-activated signaling pathway"/>
    <property type="evidence" value="ECO:0007669"/>
    <property type="project" value="UniProtKB-ARBA"/>
</dbReference>
<evidence type="ECO:0000313" key="12">
    <source>
        <dbReference type="Proteomes" id="UP000813463"/>
    </source>
</evidence>
<evidence type="ECO:0000256" key="5">
    <source>
        <dbReference type="ARBA" id="ARBA00022723"/>
    </source>
</evidence>
<keyword evidence="9" id="KW-0464">Manganese</keyword>
<evidence type="ECO:0000259" key="11">
    <source>
        <dbReference type="PROSITE" id="PS51746"/>
    </source>
</evidence>
<organism evidence="12 13">
    <name type="scientific">Spinacia oleracea</name>
    <name type="common">Spinach</name>
    <dbReference type="NCBI Taxonomy" id="3562"/>
    <lineage>
        <taxon>Eukaryota</taxon>
        <taxon>Viridiplantae</taxon>
        <taxon>Streptophyta</taxon>
        <taxon>Embryophyta</taxon>
        <taxon>Tracheophyta</taxon>
        <taxon>Spermatophyta</taxon>
        <taxon>Magnoliopsida</taxon>
        <taxon>eudicotyledons</taxon>
        <taxon>Gunneridae</taxon>
        <taxon>Pentapetalae</taxon>
        <taxon>Caryophyllales</taxon>
        <taxon>Chenopodiaceae</taxon>
        <taxon>Chenopodioideae</taxon>
        <taxon>Anserineae</taxon>
        <taxon>Spinacia</taxon>
    </lineage>
</organism>
<evidence type="ECO:0000256" key="3">
    <source>
        <dbReference type="ARBA" id="ARBA00006702"/>
    </source>
</evidence>